<sequence length="574" mass="64628">MITIACEFNDIAHLEYLSFAGVGFKDISDCIKIACKNNNLEIAKLLLSKDDSFNANECGFVHAVEHKNCELVALLFDNGIGVSYNSTELADMACELYSINLISTLLRLGFDIKQDLFNGLEIACKNNSLEIVNFLLEKGVNINYETFRGFQYASNAGNTELVQTLVDRRVQLSSVKPAFNVLLDTVNNNNTELFKLLSTNGANHSCIDNEAIKKVVSNQNIEMLRIINTKTYDKLGYASTDYSELFRTENRELIIALLEYRVKPINCCKSGFYEACVANDTYIAKLILSVDSKLCVHTESYYKVIAKNDNREIMNGILNRNDYYYHDDRRGKVLRNACGANSMGMLNWFLNKGLNVSLFKQNGIKEACQNNNLEMVRLLIKHGAKLDNEEYTGIPEAASHGNVEIIELLLEHGAKVENTTYNGLRESLENKKFGSFEILMNNGAWIPELVPYTHILKKTSTVLSPVFGDADLTRNITKFVFDRAIKTINIDKTNNSGGRNTVILVESFILLETFQENRKDIAELLLKCGCSLDGVLNQCIMAAIAYKNKSLLQLIFDYNDSLDETIRNELFALL</sequence>
<reference evidence="5" key="1">
    <citation type="submission" date="2017-01" db="EMBL/GenBank/DDBJ databases">
        <authorList>
            <person name="Wang Y."/>
            <person name="White M."/>
            <person name="Kvist S."/>
            <person name="Moncalvo J.-M."/>
        </authorList>
    </citation>
    <scope>NUCLEOTIDE SEQUENCE [LARGE SCALE GENOMIC DNA]</scope>
    <source>
        <strain evidence="5">COL-18-3</strain>
    </source>
</reference>
<evidence type="ECO:0000256" key="1">
    <source>
        <dbReference type="ARBA" id="ARBA00022737"/>
    </source>
</evidence>
<dbReference type="SMART" id="SM00248">
    <property type="entry name" value="ANK"/>
    <property type="match status" value="8"/>
</dbReference>
<accession>A0A1R1PBT3</accession>
<dbReference type="InterPro" id="IPR002110">
    <property type="entry name" value="Ankyrin_rpt"/>
</dbReference>
<dbReference type="InterPro" id="IPR036770">
    <property type="entry name" value="Ankyrin_rpt-contain_sf"/>
</dbReference>
<dbReference type="PANTHER" id="PTHR24198:SF165">
    <property type="entry name" value="ANKYRIN REPEAT-CONTAINING PROTEIN-RELATED"/>
    <property type="match status" value="1"/>
</dbReference>
<organism evidence="4 5">
    <name type="scientific">Zancudomyces culisetae</name>
    <name type="common">Gut fungus</name>
    <name type="synonym">Smittium culisetae</name>
    <dbReference type="NCBI Taxonomy" id="1213189"/>
    <lineage>
        <taxon>Eukaryota</taxon>
        <taxon>Fungi</taxon>
        <taxon>Fungi incertae sedis</taxon>
        <taxon>Zoopagomycota</taxon>
        <taxon>Kickxellomycotina</taxon>
        <taxon>Harpellomycetes</taxon>
        <taxon>Harpellales</taxon>
        <taxon>Legeriomycetaceae</taxon>
        <taxon>Zancudomyces</taxon>
    </lineage>
</organism>
<evidence type="ECO:0000256" key="2">
    <source>
        <dbReference type="ARBA" id="ARBA00023043"/>
    </source>
</evidence>
<name>A0A1R1PBT3_ZANCU</name>
<dbReference type="Proteomes" id="UP000188320">
    <property type="component" value="Unassembled WGS sequence"/>
</dbReference>
<dbReference type="Gene3D" id="1.25.40.20">
    <property type="entry name" value="Ankyrin repeat-containing domain"/>
    <property type="match status" value="3"/>
</dbReference>
<comment type="caution">
    <text evidence="4">The sequence shown here is derived from an EMBL/GenBank/DDBJ whole genome shotgun (WGS) entry which is preliminary data.</text>
</comment>
<feature type="repeat" description="ANK" evidence="3">
    <location>
        <begin position="115"/>
        <end position="147"/>
    </location>
</feature>
<keyword evidence="5" id="KW-1185">Reference proteome</keyword>
<dbReference type="SUPFAM" id="SSF140860">
    <property type="entry name" value="Pseudo ankyrin repeat-like"/>
    <property type="match status" value="1"/>
</dbReference>
<protein>
    <submittedName>
        <fullName evidence="4">Putative ankyrin repeat protein</fullName>
    </submittedName>
</protein>
<feature type="repeat" description="ANK" evidence="3">
    <location>
        <begin position="389"/>
        <end position="421"/>
    </location>
</feature>
<evidence type="ECO:0000313" key="4">
    <source>
        <dbReference type="EMBL" id="OMH78424.1"/>
    </source>
</evidence>
<keyword evidence="2 3" id="KW-0040">ANK repeat</keyword>
<dbReference type="PROSITE" id="PS50088">
    <property type="entry name" value="ANK_REPEAT"/>
    <property type="match status" value="2"/>
</dbReference>
<dbReference type="SUPFAM" id="SSF48403">
    <property type="entry name" value="Ankyrin repeat"/>
    <property type="match status" value="1"/>
</dbReference>
<dbReference type="PANTHER" id="PTHR24198">
    <property type="entry name" value="ANKYRIN REPEAT AND PROTEIN KINASE DOMAIN-CONTAINING PROTEIN"/>
    <property type="match status" value="1"/>
</dbReference>
<dbReference type="OrthoDB" id="194358at2759"/>
<dbReference type="AlphaFoldDB" id="A0A1R1PBT3"/>
<proteinExistence type="predicted"/>
<dbReference type="EMBL" id="LSSK01001928">
    <property type="protein sequence ID" value="OMH78424.1"/>
    <property type="molecule type" value="Genomic_DNA"/>
</dbReference>
<evidence type="ECO:0000313" key="5">
    <source>
        <dbReference type="Proteomes" id="UP000188320"/>
    </source>
</evidence>
<dbReference type="PROSITE" id="PS50297">
    <property type="entry name" value="ANK_REP_REGION"/>
    <property type="match status" value="1"/>
</dbReference>
<evidence type="ECO:0000256" key="3">
    <source>
        <dbReference type="PROSITE-ProRule" id="PRU00023"/>
    </source>
</evidence>
<gene>
    <name evidence="4" type="ORF">AX774_g8185</name>
</gene>
<keyword evidence="1" id="KW-0677">Repeat</keyword>
<dbReference type="Pfam" id="PF12796">
    <property type="entry name" value="Ank_2"/>
    <property type="match status" value="2"/>
</dbReference>